<dbReference type="PROSITE" id="PS00086">
    <property type="entry name" value="CYTOCHROME_P450"/>
    <property type="match status" value="1"/>
</dbReference>
<dbReference type="GO" id="GO:0004497">
    <property type="term" value="F:monooxygenase activity"/>
    <property type="evidence" value="ECO:0007669"/>
    <property type="project" value="UniProtKB-KW"/>
</dbReference>
<dbReference type="InterPro" id="IPR036396">
    <property type="entry name" value="Cyt_P450_sf"/>
</dbReference>
<dbReference type="EMBL" id="ML769534">
    <property type="protein sequence ID" value="KAE9395289.1"/>
    <property type="molecule type" value="Genomic_DNA"/>
</dbReference>
<dbReference type="SUPFAM" id="SSF48264">
    <property type="entry name" value="Cytochrome P450"/>
    <property type="match status" value="1"/>
</dbReference>
<dbReference type="OrthoDB" id="2789670at2759"/>
<dbReference type="GO" id="GO:0020037">
    <property type="term" value="F:heme binding"/>
    <property type="evidence" value="ECO:0007669"/>
    <property type="project" value="InterPro"/>
</dbReference>
<feature type="binding site" description="axial binding residue" evidence="9">
    <location>
        <position position="442"/>
    </location>
    <ligand>
        <name>heme</name>
        <dbReference type="ChEBI" id="CHEBI:30413"/>
    </ligand>
    <ligandPart>
        <name>Fe</name>
        <dbReference type="ChEBI" id="CHEBI:18248"/>
    </ligandPart>
</feature>
<dbReference type="PRINTS" id="PR00463">
    <property type="entry name" value="EP450I"/>
</dbReference>
<dbReference type="Gene3D" id="1.10.630.10">
    <property type="entry name" value="Cytochrome P450"/>
    <property type="match status" value="1"/>
</dbReference>
<evidence type="ECO:0000256" key="10">
    <source>
        <dbReference type="RuleBase" id="RU000461"/>
    </source>
</evidence>
<name>A0A6A4HAH1_9AGAR</name>
<comment type="pathway">
    <text evidence="2">Secondary metabolite biosynthesis.</text>
</comment>
<dbReference type="InterPro" id="IPR002401">
    <property type="entry name" value="Cyt_P450_E_grp-I"/>
</dbReference>
<reference evidence="11" key="1">
    <citation type="journal article" date="2019" name="Environ. Microbiol.">
        <title>Fungal ecological strategies reflected in gene transcription - a case study of two litter decomposers.</title>
        <authorList>
            <person name="Barbi F."/>
            <person name="Kohler A."/>
            <person name="Barry K."/>
            <person name="Baskaran P."/>
            <person name="Daum C."/>
            <person name="Fauchery L."/>
            <person name="Ihrmark K."/>
            <person name="Kuo A."/>
            <person name="LaButti K."/>
            <person name="Lipzen A."/>
            <person name="Morin E."/>
            <person name="Grigoriev I.V."/>
            <person name="Henrissat B."/>
            <person name="Lindahl B."/>
            <person name="Martin F."/>
        </authorList>
    </citation>
    <scope>NUCLEOTIDE SEQUENCE</scope>
    <source>
        <strain evidence="11">JB14</strain>
    </source>
</reference>
<dbReference type="PANTHER" id="PTHR46300:SF7">
    <property type="entry name" value="P450, PUTATIVE (EUROFUNG)-RELATED"/>
    <property type="match status" value="1"/>
</dbReference>
<keyword evidence="7 9" id="KW-0408">Iron</keyword>
<dbReference type="Pfam" id="PF00067">
    <property type="entry name" value="p450"/>
    <property type="match status" value="1"/>
</dbReference>
<dbReference type="GO" id="GO:0005506">
    <property type="term" value="F:iron ion binding"/>
    <property type="evidence" value="ECO:0007669"/>
    <property type="project" value="InterPro"/>
</dbReference>
<keyword evidence="4 9" id="KW-0349">Heme</keyword>
<accession>A0A6A4HAH1</accession>
<dbReference type="Proteomes" id="UP000799118">
    <property type="component" value="Unassembled WGS sequence"/>
</dbReference>
<evidence type="ECO:0000256" key="3">
    <source>
        <dbReference type="ARBA" id="ARBA00010617"/>
    </source>
</evidence>
<organism evidence="11 12">
    <name type="scientific">Gymnopus androsaceus JB14</name>
    <dbReference type="NCBI Taxonomy" id="1447944"/>
    <lineage>
        <taxon>Eukaryota</taxon>
        <taxon>Fungi</taxon>
        <taxon>Dikarya</taxon>
        <taxon>Basidiomycota</taxon>
        <taxon>Agaricomycotina</taxon>
        <taxon>Agaricomycetes</taxon>
        <taxon>Agaricomycetidae</taxon>
        <taxon>Agaricales</taxon>
        <taxon>Marasmiineae</taxon>
        <taxon>Omphalotaceae</taxon>
        <taxon>Gymnopus</taxon>
    </lineage>
</organism>
<evidence type="ECO:0000313" key="11">
    <source>
        <dbReference type="EMBL" id="KAE9395289.1"/>
    </source>
</evidence>
<evidence type="ECO:0000256" key="7">
    <source>
        <dbReference type="ARBA" id="ARBA00023004"/>
    </source>
</evidence>
<sequence>MPSFHPTIELIALGLFLFFARRAWIRPRALPPGPKGWPIIGNILDIPKEKVHITYMKMARKYASDLLYLNMAGTSMLILNSAEAANDLFVGRSTLYSNRPRFPMVCELMGWDYNFALIPYGTRWRKSRALFTQQFSPSNLKTYEKPRMQESVRVFLNRLLDTPKEFEDHMRFLSGGNIISSAYGIVANDFHDPYIKLSKKALHALSQAAIPGSYLVDAFPLLKNIPGWLPGARFKRKAADEKKTVDEMIKQPLEFVKRNIASGTAESCIASRALQQMQEDGSWSDEKEHLLRNVLGAIYAGGADTTSTATNTIFLALVCNPDILKKGQAAVDAIVGRDRLPGIVDEGKIPYVDALVMEGLRWRPVLPLAVAHHTASADIYKGSYIPANTIVMGNSWAILHDPATYGEDVDQFRPERFLNSDGTLNSTVPYPDAAFGYGRRICPGRVFARSAVWLAVASLLACFDLSKVEDEDGVAIEPSTDYIDGFLSYPRPYECTITPRSKSMEKMIRQSVS</sequence>
<comment type="similarity">
    <text evidence="3 10">Belongs to the cytochrome P450 family.</text>
</comment>
<evidence type="ECO:0000256" key="8">
    <source>
        <dbReference type="ARBA" id="ARBA00023033"/>
    </source>
</evidence>
<protein>
    <submittedName>
        <fullName evidence="11">Cytochrome P450</fullName>
    </submittedName>
</protein>
<dbReference type="GO" id="GO:0016705">
    <property type="term" value="F:oxidoreductase activity, acting on paired donors, with incorporation or reduction of molecular oxygen"/>
    <property type="evidence" value="ECO:0007669"/>
    <property type="project" value="InterPro"/>
</dbReference>
<keyword evidence="6 10" id="KW-0560">Oxidoreductase</keyword>
<proteinExistence type="inferred from homology"/>
<keyword evidence="12" id="KW-1185">Reference proteome</keyword>
<dbReference type="InterPro" id="IPR017972">
    <property type="entry name" value="Cyt_P450_CS"/>
</dbReference>
<evidence type="ECO:0000256" key="5">
    <source>
        <dbReference type="ARBA" id="ARBA00022723"/>
    </source>
</evidence>
<keyword evidence="5 9" id="KW-0479">Metal-binding</keyword>
<evidence type="ECO:0000256" key="9">
    <source>
        <dbReference type="PIRSR" id="PIRSR602401-1"/>
    </source>
</evidence>
<evidence type="ECO:0000256" key="4">
    <source>
        <dbReference type="ARBA" id="ARBA00022617"/>
    </source>
</evidence>
<dbReference type="CDD" id="cd11065">
    <property type="entry name" value="CYP64-like"/>
    <property type="match status" value="1"/>
</dbReference>
<gene>
    <name evidence="11" type="ORF">BT96DRAFT_885796</name>
</gene>
<dbReference type="PRINTS" id="PR00385">
    <property type="entry name" value="P450"/>
</dbReference>
<keyword evidence="8 10" id="KW-0503">Monooxygenase</keyword>
<evidence type="ECO:0000256" key="2">
    <source>
        <dbReference type="ARBA" id="ARBA00005179"/>
    </source>
</evidence>
<evidence type="ECO:0000313" key="12">
    <source>
        <dbReference type="Proteomes" id="UP000799118"/>
    </source>
</evidence>
<dbReference type="InterPro" id="IPR050364">
    <property type="entry name" value="Cytochrome_P450_fung"/>
</dbReference>
<evidence type="ECO:0000256" key="6">
    <source>
        <dbReference type="ARBA" id="ARBA00023002"/>
    </source>
</evidence>
<evidence type="ECO:0000256" key="1">
    <source>
        <dbReference type="ARBA" id="ARBA00001971"/>
    </source>
</evidence>
<comment type="cofactor">
    <cofactor evidence="1 9">
        <name>heme</name>
        <dbReference type="ChEBI" id="CHEBI:30413"/>
    </cofactor>
</comment>
<dbReference type="InterPro" id="IPR001128">
    <property type="entry name" value="Cyt_P450"/>
</dbReference>
<dbReference type="AlphaFoldDB" id="A0A6A4HAH1"/>
<dbReference type="PANTHER" id="PTHR46300">
    <property type="entry name" value="P450, PUTATIVE (EUROFUNG)-RELATED-RELATED"/>
    <property type="match status" value="1"/>
</dbReference>